<evidence type="ECO:0000256" key="1">
    <source>
        <dbReference type="SAM" id="MobiDB-lite"/>
    </source>
</evidence>
<dbReference type="RefSeq" id="WP_106407391.1">
    <property type="nucleotide sequence ID" value="NZ_FOZG01000002.1"/>
</dbReference>
<feature type="chain" id="PRO_5011757076" evidence="2">
    <location>
        <begin position="20"/>
        <end position="312"/>
    </location>
</feature>
<feature type="compositionally biased region" description="Pro residues" evidence="1">
    <location>
        <begin position="219"/>
        <end position="230"/>
    </location>
</feature>
<evidence type="ECO:0000313" key="3">
    <source>
        <dbReference type="EMBL" id="SFS02453.1"/>
    </source>
</evidence>
<keyword evidence="4" id="KW-1185">Reference proteome</keyword>
<dbReference type="OrthoDB" id="9808839at2"/>
<evidence type="ECO:0000313" key="4">
    <source>
        <dbReference type="Proteomes" id="UP000198824"/>
    </source>
</evidence>
<dbReference type="EMBL" id="FOZG01000002">
    <property type="protein sequence ID" value="SFS02453.1"/>
    <property type="molecule type" value="Genomic_DNA"/>
</dbReference>
<name>A0A1I6LG87_9SPHN</name>
<keyword evidence="2" id="KW-0732">Signal</keyword>
<dbReference type="STRING" id="1166337.SAMN05192580_2703"/>
<evidence type="ECO:0000256" key="2">
    <source>
        <dbReference type="SAM" id="SignalP"/>
    </source>
</evidence>
<protein>
    <submittedName>
        <fullName evidence="3">Regulator RcnB of Ni and Co efflux</fullName>
    </submittedName>
</protein>
<feature type="compositionally biased region" description="Basic and acidic residues" evidence="1">
    <location>
        <begin position="203"/>
        <end position="215"/>
    </location>
</feature>
<proteinExistence type="predicted"/>
<dbReference type="AlphaFoldDB" id="A0A1I6LG87"/>
<dbReference type="Pfam" id="PF11776">
    <property type="entry name" value="RcnB"/>
    <property type="match status" value="1"/>
</dbReference>
<organism evidence="3 4">
    <name type="scientific">Sphingomonas jatrophae</name>
    <dbReference type="NCBI Taxonomy" id="1166337"/>
    <lineage>
        <taxon>Bacteria</taxon>
        <taxon>Pseudomonadati</taxon>
        <taxon>Pseudomonadota</taxon>
        <taxon>Alphaproteobacteria</taxon>
        <taxon>Sphingomonadales</taxon>
        <taxon>Sphingomonadaceae</taxon>
        <taxon>Sphingomonas</taxon>
    </lineage>
</organism>
<reference evidence="3 4" key="1">
    <citation type="submission" date="2016-10" db="EMBL/GenBank/DDBJ databases">
        <authorList>
            <person name="de Groot N.N."/>
        </authorList>
    </citation>
    <scope>NUCLEOTIDE SEQUENCE [LARGE SCALE GENOMIC DNA]</scope>
    <source>
        <strain evidence="3 4">S5-249</strain>
    </source>
</reference>
<sequence length="312" mass="33138">MRVLIGMLAAAVAFVPAMAVAGGAPATMNVGHGPMVRPGGGWGPGGWTGGVRPMPQPGGIRPGFAGGVHPGVPGGVRPGGWVGHPGFAGRWQGGFAGYRRPFVGYYVPRTWIAPNYYISNWGGWGLSAPAAGYNWYRYYDDAVMVDGAGRVRDWRGGIDWDRRSTTASAGAAYDDGYEDGYDDGFDDGVEYADDAVGYRGDWKRGKGGKHDRDARAYPPVAPGGPLMPPPPMRPGYRYDSYSSAPYRYSPAPGTTVVETPGGATIVTVQTAPQVTTTTTTTTSYETVSAPRRVWHAPARKRVAARGKTLCRC</sequence>
<dbReference type="InterPro" id="IPR024572">
    <property type="entry name" value="RcnB"/>
</dbReference>
<feature type="signal peptide" evidence="2">
    <location>
        <begin position="1"/>
        <end position="19"/>
    </location>
</feature>
<accession>A0A1I6LG87</accession>
<dbReference type="Gene3D" id="3.10.450.160">
    <property type="entry name" value="inner membrane protein cigr"/>
    <property type="match status" value="1"/>
</dbReference>
<feature type="region of interest" description="Disordered" evidence="1">
    <location>
        <begin position="203"/>
        <end position="230"/>
    </location>
</feature>
<dbReference type="Proteomes" id="UP000198824">
    <property type="component" value="Unassembled WGS sequence"/>
</dbReference>
<gene>
    <name evidence="3" type="ORF">SAMN05192580_2703</name>
</gene>